<name>A0ACB7WBX5_DIOAL</name>
<organism evidence="1 2">
    <name type="scientific">Dioscorea alata</name>
    <name type="common">Purple yam</name>
    <dbReference type="NCBI Taxonomy" id="55571"/>
    <lineage>
        <taxon>Eukaryota</taxon>
        <taxon>Viridiplantae</taxon>
        <taxon>Streptophyta</taxon>
        <taxon>Embryophyta</taxon>
        <taxon>Tracheophyta</taxon>
        <taxon>Spermatophyta</taxon>
        <taxon>Magnoliopsida</taxon>
        <taxon>Liliopsida</taxon>
        <taxon>Dioscoreales</taxon>
        <taxon>Dioscoreaceae</taxon>
        <taxon>Dioscorea</taxon>
    </lineage>
</organism>
<evidence type="ECO:0000313" key="2">
    <source>
        <dbReference type="Proteomes" id="UP000827976"/>
    </source>
</evidence>
<sequence>MQARNRNSGEGMRSYNSGYRGFGRGGFSRGHSKPYAPPPPPPPPPPPRKTDILLEAGRLAAEYLVFKGLLPPNSLPARWQDRSFQEPKDREPPPPPQQSAFSRLGSLQPDHHGRRRFDDEYNRPGMKRGRRRGPYNRSYSSDWGRENGRNGQWNERSGRHWDGPEGDDDFAPGYQRERRTGFDDVGSSVSRTSRDERNSRSESGSEIENHEVVDDTGSKVSSSSTRKEQLAEAEVDVEISKNKELDDDVKADNLENGDVNIDAEKKIQQEEDVNLHANDATENDSAVKLSSNLLKLCSFAKVPTRPRSSLTQRNDKHDDKPMEGSSSNSHADQDENLEGEARNATSVLTDQPMEEAVDVHNEANDNPPGFETFSSAIVEEEDASFEQHIQKNEGIDTNMEMNLTSSEIPQEEDYPNLHDSEETQAKPYIENIPSDDDMVEEIELGKSASPVLFSKDEPFEEDKQLEPTSFKTCDLNLMEAPEMADIPDGSVLGSLQTSASTIKTEEETAVGFGLSIGHNVNGSDVYNRASGDNKMVPIINLEDDSPMEEAACGSSKPKSEMLYSSLENFLSQADHQDDLHSIQDGYSLAISELLGNDIPGCPSVSSDLNNLQTGMGLSGPEGVSGVDDSIYVTLGELPIGFMEVWDQPPQEFGKFF</sequence>
<dbReference type="EMBL" id="CM037014">
    <property type="protein sequence ID" value="KAH7685438.1"/>
    <property type="molecule type" value="Genomic_DNA"/>
</dbReference>
<reference evidence="2" key="1">
    <citation type="journal article" date="2022" name="Nat. Commun.">
        <title>Chromosome evolution and the genetic basis of agronomically important traits in greater yam.</title>
        <authorList>
            <person name="Bredeson J.V."/>
            <person name="Lyons J.B."/>
            <person name="Oniyinde I.O."/>
            <person name="Okereke N.R."/>
            <person name="Kolade O."/>
            <person name="Nnabue I."/>
            <person name="Nwadili C.O."/>
            <person name="Hribova E."/>
            <person name="Parker M."/>
            <person name="Nwogha J."/>
            <person name="Shu S."/>
            <person name="Carlson J."/>
            <person name="Kariba R."/>
            <person name="Muthemba S."/>
            <person name="Knop K."/>
            <person name="Barton G.J."/>
            <person name="Sherwood A.V."/>
            <person name="Lopez-Montes A."/>
            <person name="Asiedu R."/>
            <person name="Jamnadass R."/>
            <person name="Muchugi A."/>
            <person name="Goodstein D."/>
            <person name="Egesi C.N."/>
            <person name="Featherston J."/>
            <person name="Asfaw A."/>
            <person name="Simpson G.G."/>
            <person name="Dolezel J."/>
            <person name="Hendre P.S."/>
            <person name="Van Deynze A."/>
            <person name="Kumar P.L."/>
            <person name="Obidiegwu J.E."/>
            <person name="Bhattacharjee R."/>
            <person name="Rokhsar D.S."/>
        </authorList>
    </citation>
    <scope>NUCLEOTIDE SEQUENCE [LARGE SCALE GENOMIC DNA]</scope>
    <source>
        <strain evidence="2">cv. TDa95/00328</strain>
    </source>
</reference>
<keyword evidence="2" id="KW-1185">Reference proteome</keyword>
<accession>A0ACB7WBX5</accession>
<evidence type="ECO:0000313" key="1">
    <source>
        <dbReference type="EMBL" id="KAH7685438.1"/>
    </source>
</evidence>
<protein>
    <submittedName>
        <fullName evidence="1">Formin homology 2 domain (FH2 domain)-containing protein</fullName>
    </submittedName>
</protein>
<dbReference type="Proteomes" id="UP000827976">
    <property type="component" value="Chromosome 4"/>
</dbReference>
<proteinExistence type="predicted"/>
<comment type="caution">
    <text evidence="1">The sequence shown here is derived from an EMBL/GenBank/DDBJ whole genome shotgun (WGS) entry which is preliminary data.</text>
</comment>
<gene>
    <name evidence="1" type="ORF">IHE45_04G039200</name>
</gene>